<sequence>MVFCGILTIKEERIKIKAMKKIGLIGGITWQSTQLYYQLLNTKVAEILGGQNSCECIIESVNFADISSKQAAGDWDTLHSQMTDIALRLQNAGAEIILICANTMHLSVPTMKKRLSIPILHIAEVAGNAVKNKGCQKVLLLGTKYTMELDFYKDILNNQFGIEVLIPNEADREIVHDIIYSELSKGIITEESKKLYLDIIKKSEKEGAQGVILGCTEIPLLIQQEDCDIVVIDTTKEHAYAAVEFALA</sequence>
<dbReference type="AlphaFoldDB" id="A0A1H7UAL3"/>
<evidence type="ECO:0000256" key="1">
    <source>
        <dbReference type="ARBA" id="ARBA00007847"/>
    </source>
</evidence>
<comment type="similarity">
    <text evidence="1">Belongs to the aspartate/glutamate racemases family.</text>
</comment>
<dbReference type="EMBL" id="FNZN01000007">
    <property type="protein sequence ID" value="SEL94120.1"/>
    <property type="molecule type" value="Genomic_DNA"/>
</dbReference>
<dbReference type="InterPro" id="IPR001920">
    <property type="entry name" value="Asp/Glu_race"/>
</dbReference>
<dbReference type="STRING" id="228957.SAMN04488008_10760"/>
<dbReference type="InterPro" id="IPR015942">
    <property type="entry name" value="Asp/Glu/hydantoin_racemase"/>
</dbReference>
<protein>
    <submittedName>
        <fullName evidence="3">Aspartate racemase</fullName>
    </submittedName>
</protein>
<dbReference type="SUPFAM" id="SSF53681">
    <property type="entry name" value="Aspartate/glutamate racemase"/>
    <property type="match status" value="2"/>
</dbReference>
<organism evidence="3 4">
    <name type="scientific">Maribacter orientalis</name>
    <dbReference type="NCBI Taxonomy" id="228957"/>
    <lineage>
        <taxon>Bacteria</taxon>
        <taxon>Pseudomonadati</taxon>
        <taxon>Bacteroidota</taxon>
        <taxon>Flavobacteriia</taxon>
        <taxon>Flavobacteriales</taxon>
        <taxon>Flavobacteriaceae</taxon>
        <taxon>Maribacter</taxon>
    </lineage>
</organism>
<dbReference type="Pfam" id="PF01177">
    <property type="entry name" value="Asp_Glu_race"/>
    <property type="match status" value="1"/>
</dbReference>
<dbReference type="Gene3D" id="3.40.50.1860">
    <property type="match status" value="2"/>
</dbReference>
<dbReference type="InterPro" id="IPR033134">
    <property type="entry name" value="Asp/Glu_racemase_AS_2"/>
</dbReference>
<dbReference type="InterPro" id="IPR004380">
    <property type="entry name" value="Asp_race"/>
</dbReference>
<dbReference type="InterPro" id="IPR018187">
    <property type="entry name" value="Asp/Glu_racemase_AS_1"/>
</dbReference>
<dbReference type="PROSITE" id="PS00924">
    <property type="entry name" value="ASP_GLU_RACEMASE_2"/>
    <property type="match status" value="1"/>
</dbReference>
<reference evidence="4" key="1">
    <citation type="submission" date="2016-10" db="EMBL/GenBank/DDBJ databases">
        <authorList>
            <person name="Varghese N."/>
            <person name="Submissions S."/>
        </authorList>
    </citation>
    <scope>NUCLEOTIDE SEQUENCE [LARGE SCALE GENOMIC DNA]</scope>
    <source>
        <strain evidence="4">DSM 16471</strain>
    </source>
</reference>
<proteinExistence type="inferred from homology"/>
<dbReference type="Proteomes" id="UP000198990">
    <property type="component" value="Unassembled WGS sequence"/>
</dbReference>
<accession>A0A1H7UAL3</accession>
<name>A0A1H7UAL3_9FLAO</name>
<evidence type="ECO:0000313" key="3">
    <source>
        <dbReference type="EMBL" id="SEL94120.1"/>
    </source>
</evidence>
<keyword evidence="2" id="KW-0413">Isomerase</keyword>
<dbReference type="PANTHER" id="PTHR21198">
    <property type="entry name" value="GLUTAMATE RACEMASE"/>
    <property type="match status" value="1"/>
</dbReference>
<dbReference type="GO" id="GO:0047661">
    <property type="term" value="F:amino-acid racemase activity"/>
    <property type="evidence" value="ECO:0007669"/>
    <property type="project" value="InterPro"/>
</dbReference>
<dbReference type="PROSITE" id="PS00923">
    <property type="entry name" value="ASP_GLU_RACEMASE_1"/>
    <property type="match status" value="1"/>
</dbReference>
<dbReference type="PANTHER" id="PTHR21198:SF7">
    <property type="entry name" value="ASPARTATE-GLUTAMATE RACEMASE FAMILY"/>
    <property type="match status" value="1"/>
</dbReference>
<dbReference type="NCBIfam" id="TIGR00035">
    <property type="entry name" value="asp_race"/>
    <property type="match status" value="1"/>
</dbReference>
<evidence type="ECO:0000313" key="4">
    <source>
        <dbReference type="Proteomes" id="UP000198990"/>
    </source>
</evidence>
<keyword evidence="4" id="KW-1185">Reference proteome</keyword>
<gene>
    <name evidence="3" type="ORF">SAMN04488008_10760</name>
</gene>
<evidence type="ECO:0000256" key="2">
    <source>
        <dbReference type="ARBA" id="ARBA00023235"/>
    </source>
</evidence>